<keyword evidence="1" id="KW-0472">Membrane</keyword>
<evidence type="ECO:0000256" key="1">
    <source>
        <dbReference type="SAM" id="Phobius"/>
    </source>
</evidence>
<organism evidence="2 3">
    <name type="scientific">Candidatus Raymondbacteria bacterium RIFOXYD12_FULL_49_13</name>
    <dbReference type="NCBI Taxonomy" id="1817890"/>
    <lineage>
        <taxon>Bacteria</taxon>
        <taxon>Raymondiibacteriota</taxon>
    </lineage>
</organism>
<dbReference type="InterPro" id="IPR004316">
    <property type="entry name" value="SWEET_rpt"/>
</dbReference>
<keyword evidence="1" id="KW-1133">Transmembrane helix</keyword>
<proteinExistence type="predicted"/>
<keyword evidence="1" id="KW-0812">Transmembrane</keyword>
<dbReference type="Proteomes" id="UP000179243">
    <property type="component" value="Unassembled WGS sequence"/>
</dbReference>
<dbReference type="Gene3D" id="1.20.1280.290">
    <property type="match status" value="1"/>
</dbReference>
<accession>A0A1F7FCP5</accession>
<feature type="transmembrane region" description="Helical" evidence="1">
    <location>
        <begin position="6"/>
        <end position="25"/>
    </location>
</feature>
<dbReference type="EMBL" id="MFYX01000073">
    <property type="protein sequence ID" value="OGK04408.1"/>
    <property type="molecule type" value="Genomic_DNA"/>
</dbReference>
<evidence type="ECO:0000313" key="3">
    <source>
        <dbReference type="Proteomes" id="UP000179243"/>
    </source>
</evidence>
<feature type="transmembrane region" description="Helical" evidence="1">
    <location>
        <begin position="64"/>
        <end position="87"/>
    </location>
</feature>
<protein>
    <recommendedName>
        <fullName evidence="4">MtN3 and saliva related transmembrane protein</fullName>
    </recommendedName>
</protein>
<evidence type="ECO:0008006" key="4">
    <source>
        <dbReference type="Google" id="ProtNLM"/>
    </source>
</evidence>
<sequence length="93" mass="10766">MTEIIGMCAMIITIIYSCFGLPVQYIKNYKRKSTDGVSLVFVLSCTLTMLMWCLYAWTKTPKDWFILGSNIPGFVFASALLTQFWIYRKQQTD</sequence>
<dbReference type="GO" id="GO:0016020">
    <property type="term" value="C:membrane"/>
    <property type="evidence" value="ECO:0007669"/>
    <property type="project" value="InterPro"/>
</dbReference>
<comment type="caution">
    <text evidence="2">The sequence shown here is derived from an EMBL/GenBank/DDBJ whole genome shotgun (WGS) entry which is preliminary data.</text>
</comment>
<gene>
    <name evidence="2" type="ORF">A2519_18560</name>
</gene>
<dbReference type="AlphaFoldDB" id="A0A1F7FCP5"/>
<name>A0A1F7FCP5_UNCRA</name>
<evidence type="ECO:0000313" key="2">
    <source>
        <dbReference type="EMBL" id="OGK04408.1"/>
    </source>
</evidence>
<dbReference type="Pfam" id="PF03083">
    <property type="entry name" value="MtN3_slv"/>
    <property type="match status" value="1"/>
</dbReference>
<feature type="transmembrane region" description="Helical" evidence="1">
    <location>
        <begin position="37"/>
        <end position="58"/>
    </location>
</feature>
<reference evidence="2 3" key="1">
    <citation type="journal article" date="2016" name="Nat. Commun.">
        <title>Thousands of microbial genomes shed light on interconnected biogeochemical processes in an aquifer system.</title>
        <authorList>
            <person name="Anantharaman K."/>
            <person name="Brown C.T."/>
            <person name="Hug L.A."/>
            <person name="Sharon I."/>
            <person name="Castelle C.J."/>
            <person name="Probst A.J."/>
            <person name="Thomas B.C."/>
            <person name="Singh A."/>
            <person name="Wilkins M.J."/>
            <person name="Karaoz U."/>
            <person name="Brodie E.L."/>
            <person name="Williams K.H."/>
            <person name="Hubbard S.S."/>
            <person name="Banfield J.F."/>
        </authorList>
    </citation>
    <scope>NUCLEOTIDE SEQUENCE [LARGE SCALE GENOMIC DNA]</scope>
</reference>